<feature type="domain" description="Aminotransferase class I/classII large" evidence="1">
    <location>
        <begin position="9"/>
        <end position="249"/>
    </location>
</feature>
<dbReference type="Proteomes" id="UP000258309">
    <property type="component" value="Unassembled WGS sequence"/>
</dbReference>
<accession>A0A3E2H005</accession>
<dbReference type="PANTHER" id="PTHR42858:SF1">
    <property type="entry name" value="LD15494P"/>
    <property type="match status" value="1"/>
</dbReference>
<dbReference type="Gene3D" id="3.90.1150.10">
    <property type="entry name" value="Aspartate Aminotransferase, domain 1"/>
    <property type="match status" value="1"/>
</dbReference>
<dbReference type="EMBL" id="NCSJ02000252">
    <property type="protein sequence ID" value="RFU26607.1"/>
    <property type="molecule type" value="Genomic_DNA"/>
</dbReference>
<dbReference type="SUPFAM" id="SSF53383">
    <property type="entry name" value="PLP-dependent transferases"/>
    <property type="match status" value="1"/>
</dbReference>
<proteinExistence type="predicted"/>
<dbReference type="AlphaFoldDB" id="A0A3E2H005"/>
<sequence>MTLENRIGLVTLARKYNALILTDDVYDFLQYRTSSSSKNLPPKAFLPRLVDIDRFLPHSSTLPPKHAFGNVMSNGTFSKLLGPGMRTGWAEGSPALAYALSQCGSTRSGGAASQFSASIVSEMMLAGEVNPHIETLKSVYTKRRELIVREIERVLRDLNAGGSVREAAGWKARPENNEHEEGVVGGYFVWIDLPSGLSAVELAIRATDEENVVVAPGKIFEVPGDESVVFDDGVRLCFSWVEEDELVEGIVRLGRMIKTMLAEKESGIGKGGQEKVDWVGFR</sequence>
<dbReference type="InterPro" id="IPR015421">
    <property type="entry name" value="PyrdxlP-dep_Trfase_major"/>
</dbReference>
<evidence type="ECO:0000259" key="1">
    <source>
        <dbReference type="Pfam" id="PF00155"/>
    </source>
</evidence>
<dbReference type="InterPro" id="IPR004839">
    <property type="entry name" value="Aminotransferase_I/II_large"/>
</dbReference>
<dbReference type="InterPro" id="IPR015422">
    <property type="entry name" value="PyrdxlP-dep_Trfase_small"/>
</dbReference>
<dbReference type="CDD" id="cd00609">
    <property type="entry name" value="AAT_like"/>
    <property type="match status" value="1"/>
</dbReference>
<comment type="caution">
    <text evidence="2">The sequence shown here is derived from an EMBL/GenBank/DDBJ whole genome shotgun (WGS) entry which is preliminary data.</text>
</comment>
<dbReference type="GO" id="GO:0047536">
    <property type="term" value="F:2-aminoadipate transaminase activity"/>
    <property type="evidence" value="ECO:0007669"/>
    <property type="project" value="TreeGrafter"/>
</dbReference>
<feature type="non-terminal residue" evidence="2">
    <location>
        <position position="1"/>
    </location>
</feature>
<reference evidence="2 3" key="1">
    <citation type="submission" date="2018-05" db="EMBL/GenBank/DDBJ databases">
        <title>Draft genome sequence of Scytalidium lignicola DSM 105466, a ubiquitous saprotrophic fungus.</title>
        <authorList>
            <person name="Buettner E."/>
            <person name="Gebauer A.M."/>
            <person name="Hofrichter M."/>
            <person name="Liers C."/>
            <person name="Kellner H."/>
        </authorList>
    </citation>
    <scope>NUCLEOTIDE SEQUENCE [LARGE SCALE GENOMIC DNA]</scope>
    <source>
        <strain evidence="2 3">DSM 105466</strain>
    </source>
</reference>
<evidence type="ECO:0000313" key="2">
    <source>
        <dbReference type="EMBL" id="RFU26607.1"/>
    </source>
</evidence>
<keyword evidence="3" id="KW-1185">Reference proteome</keyword>
<feature type="non-terminal residue" evidence="2">
    <location>
        <position position="282"/>
    </location>
</feature>
<dbReference type="GO" id="GO:0030170">
    <property type="term" value="F:pyridoxal phosphate binding"/>
    <property type="evidence" value="ECO:0007669"/>
    <property type="project" value="InterPro"/>
</dbReference>
<dbReference type="OMA" id="PKHAFGN"/>
<organism evidence="2 3">
    <name type="scientific">Scytalidium lignicola</name>
    <name type="common">Hyphomycete</name>
    <dbReference type="NCBI Taxonomy" id="5539"/>
    <lineage>
        <taxon>Eukaryota</taxon>
        <taxon>Fungi</taxon>
        <taxon>Dikarya</taxon>
        <taxon>Ascomycota</taxon>
        <taxon>Pezizomycotina</taxon>
        <taxon>Leotiomycetes</taxon>
        <taxon>Leotiomycetes incertae sedis</taxon>
        <taxon>Scytalidium</taxon>
    </lineage>
</organism>
<name>A0A3E2H005_SCYLI</name>
<dbReference type="InterPro" id="IPR015424">
    <property type="entry name" value="PyrdxlP-dep_Trfase"/>
</dbReference>
<dbReference type="Gene3D" id="3.40.640.10">
    <property type="entry name" value="Type I PLP-dependent aspartate aminotransferase-like (Major domain)"/>
    <property type="match status" value="1"/>
</dbReference>
<gene>
    <name evidence="2" type="ORF">B7463_g9744</name>
</gene>
<evidence type="ECO:0000313" key="3">
    <source>
        <dbReference type="Proteomes" id="UP000258309"/>
    </source>
</evidence>
<dbReference type="PANTHER" id="PTHR42858">
    <property type="entry name" value="AMINOTRANSFERASE"/>
    <property type="match status" value="1"/>
</dbReference>
<dbReference type="OrthoDB" id="7042322at2759"/>
<dbReference type="STRING" id="5539.A0A3E2H005"/>
<protein>
    <recommendedName>
        <fullName evidence="1">Aminotransferase class I/classII large domain-containing protein</fullName>
    </recommendedName>
</protein>
<dbReference type="Pfam" id="PF00155">
    <property type="entry name" value="Aminotran_1_2"/>
    <property type="match status" value="1"/>
</dbReference>